<organism evidence="2 3">
    <name type="scientific">Myotis brandtii</name>
    <name type="common">Brandt's bat</name>
    <dbReference type="NCBI Taxonomy" id="109478"/>
    <lineage>
        <taxon>Eukaryota</taxon>
        <taxon>Metazoa</taxon>
        <taxon>Chordata</taxon>
        <taxon>Craniata</taxon>
        <taxon>Vertebrata</taxon>
        <taxon>Euteleostomi</taxon>
        <taxon>Mammalia</taxon>
        <taxon>Eutheria</taxon>
        <taxon>Laurasiatheria</taxon>
        <taxon>Chiroptera</taxon>
        <taxon>Yangochiroptera</taxon>
        <taxon>Vespertilionidae</taxon>
        <taxon>Myotis</taxon>
    </lineage>
</organism>
<accession>S7N198</accession>
<evidence type="ECO:0000256" key="1">
    <source>
        <dbReference type="SAM" id="MobiDB-lite"/>
    </source>
</evidence>
<dbReference type="EMBL" id="KE163085">
    <property type="protein sequence ID" value="EPQ10809.1"/>
    <property type="molecule type" value="Genomic_DNA"/>
</dbReference>
<sequence length="93" mass="10108">MSSGHQPPADFTHRHSASPPLGTHPKPTAQQRPPPGHISHSNSLVFKAEMLDTTRPKCPVRHLPQTLAGAGRTAAHGSDRVTCHRWRAQDAPM</sequence>
<feature type="region of interest" description="Disordered" evidence="1">
    <location>
        <begin position="1"/>
        <end position="93"/>
    </location>
</feature>
<keyword evidence="3" id="KW-1185">Reference proteome</keyword>
<name>S7N198_MYOBR</name>
<dbReference type="AlphaFoldDB" id="S7N198"/>
<proteinExistence type="predicted"/>
<protein>
    <submittedName>
        <fullName evidence="2">Uncharacterized protein</fullName>
    </submittedName>
</protein>
<evidence type="ECO:0000313" key="3">
    <source>
        <dbReference type="Proteomes" id="UP000052978"/>
    </source>
</evidence>
<reference evidence="2 3" key="1">
    <citation type="journal article" date="2013" name="Nat. Commun.">
        <title>Genome analysis reveals insights into physiology and longevity of the Brandt's bat Myotis brandtii.</title>
        <authorList>
            <person name="Seim I."/>
            <person name="Fang X."/>
            <person name="Xiong Z."/>
            <person name="Lobanov A.V."/>
            <person name="Huang Z."/>
            <person name="Ma S."/>
            <person name="Feng Y."/>
            <person name="Turanov A.A."/>
            <person name="Zhu Y."/>
            <person name="Lenz T.L."/>
            <person name="Gerashchenko M.V."/>
            <person name="Fan D."/>
            <person name="Hee Yim S."/>
            <person name="Yao X."/>
            <person name="Jordan D."/>
            <person name="Xiong Y."/>
            <person name="Ma Y."/>
            <person name="Lyapunov A.N."/>
            <person name="Chen G."/>
            <person name="Kulakova O.I."/>
            <person name="Sun Y."/>
            <person name="Lee S.G."/>
            <person name="Bronson R.T."/>
            <person name="Moskalev A.A."/>
            <person name="Sunyaev S.R."/>
            <person name="Zhang G."/>
            <person name="Krogh A."/>
            <person name="Wang J."/>
            <person name="Gladyshev V.N."/>
        </authorList>
    </citation>
    <scope>NUCLEOTIDE SEQUENCE [LARGE SCALE GENOMIC DNA]</scope>
</reference>
<gene>
    <name evidence="2" type="ORF">D623_10009605</name>
</gene>
<evidence type="ECO:0000313" key="2">
    <source>
        <dbReference type="EMBL" id="EPQ10809.1"/>
    </source>
</evidence>
<dbReference type="Proteomes" id="UP000052978">
    <property type="component" value="Unassembled WGS sequence"/>
</dbReference>